<reference evidence="3" key="1">
    <citation type="submission" date="2025-08" db="UniProtKB">
        <authorList>
            <consortium name="RefSeq"/>
        </authorList>
    </citation>
    <scope>IDENTIFICATION</scope>
</reference>
<dbReference type="PANTHER" id="PTHR15573:SF0">
    <property type="entry name" value="G-PROTEIN COUPLED RECEPTOR 160-RELATED"/>
    <property type="match status" value="1"/>
</dbReference>
<feature type="transmembrane region" description="Helical" evidence="1">
    <location>
        <begin position="242"/>
        <end position="265"/>
    </location>
</feature>
<keyword evidence="2" id="KW-1185">Reference proteome</keyword>
<sequence>MTALPSENCSLQPLSHQLKQPVDVSCLLFLIILGKTLLNILMLGLKRKDTHWGFMECFCFSLAFVDLLLWVNLSILFYFRDFVVLGIRFTQYHICLLTQIISFTYGFLHYPVCLLACIDYCLILSGATKHSSKWRKLFYFLTVILTWISVFAYVLGEPAISQSLQTHSASLYQCPSYVSTQSYWLSLSMLVVLCVAFLISWPEVVAMVQALRIASYMNKTILYCPFPSHSGVSAREALLPRLIVCFLGTWFPFVALQVLTLSLRVQIPAYIEMNVPWLYFVNSFLIAAISWFNCQKLYLRDSTLPLDPFVNWKCCFVPIHRLKQVERPVSIIICSQAAVLGGTPEAPRTDLVAPDTELKLVSP</sequence>
<dbReference type="Proteomes" id="UP000694915">
    <property type="component" value="Unplaced"/>
</dbReference>
<dbReference type="Gene3D" id="1.20.1070.10">
    <property type="entry name" value="Rhodopsin 7-helix transmembrane proteins"/>
    <property type="match status" value="1"/>
</dbReference>
<keyword evidence="3" id="KW-0675">Receptor</keyword>
<evidence type="ECO:0000313" key="3">
    <source>
        <dbReference type="RefSeq" id="XP_026634074.1"/>
    </source>
</evidence>
<feature type="transmembrane region" description="Helical" evidence="1">
    <location>
        <begin position="137"/>
        <end position="156"/>
    </location>
</feature>
<gene>
    <name evidence="3" type="primary">Gpr160</name>
</gene>
<feature type="transmembrane region" description="Helical" evidence="1">
    <location>
        <begin position="183"/>
        <end position="208"/>
    </location>
</feature>
<dbReference type="InterPro" id="IPR042353">
    <property type="entry name" value="GPR160"/>
</dbReference>
<dbReference type="RefSeq" id="XP_026634074.1">
    <property type="nucleotide sequence ID" value="XM_026778273.1"/>
</dbReference>
<feature type="transmembrane region" description="Helical" evidence="1">
    <location>
        <begin position="27"/>
        <end position="45"/>
    </location>
</feature>
<evidence type="ECO:0000256" key="1">
    <source>
        <dbReference type="SAM" id="Phobius"/>
    </source>
</evidence>
<dbReference type="GeneID" id="101986926"/>
<keyword evidence="1" id="KW-0472">Membrane</keyword>
<evidence type="ECO:0000313" key="2">
    <source>
        <dbReference type="Proteomes" id="UP000694915"/>
    </source>
</evidence>
<feature type="transmembrane region" description="Helical" evidence="1">
    <location>
        <begin position="57"/>
        <end position="79"/>
    </location>
</feature>
<proteinExistence type="predicted"/>
<keyword evidence="1" id="KW-1133">Transmembrane helix</keyword>
<name>A0ABM1TWG2_MICOH</name>
<feature type="transmembrane region" description="Helical" evidence="1">
    <location>
        <begin position="277"/>
        <end position="294"/>
    </location>
</feature>
<organism evidence="2 3">
    <name type="scientific">Microtus ochrogaster</name>
    <name type="common">Prairie vole</name>
    <dbReference type="NCBI Taxonomy" id="79684"/>
    <lineage>
        <taxon>Eukaryota</taxon>
        <taxon>Metazoa</taxon>
        <taxon>Chordata</taxon>
        <taxon>Craniata</taxon>
        <taxon>Vertebrata</taxon>
        <taxon>Euteleostomi</taxon>
        <taxon>Mammalia</taxon>
        <taxon>Eutheria</taxon>
        <taxon>Euarchontoglires</taxon>
        <taxon>Glires</taxon>
        <taxon>Rodentia</taxon>
        <taxon>Myomorpha</taxon>
        <taxon>Muroidea</taxon>
        <taxon>Cricetidae</taxon>
        <taxon>Arvicolinae</taxon>
        <taxon>Microtus</taxon>
    </lineage>
</organism>
<protein>
    <submittedName>
        <fullName evidence="3">Probable G-protein coupled receptor 160</fullName>
    </submittedName>
</protein>
<accession>A0ABM1TWG2</accession>
<dbReference type="PANTHER" id="PTHR15573">
    <property type="entry name" value="G-PROTEIN COUPLED RECEPTOR 160-RELATED"/>
    <property type="match status" value="1"/>
</dbReference>
<keyword evidence="1" id="KW-0812">Transmembrane</keyword>